<evidence type="ECO:0000256" key="1">
    <source>
        <dbReference type="SAM" id="SignalP"/>
    </source>
</evidence>
<dbReference type="EMBL" id="JACJLA010000005">
    <property type="protein sequence ID" value="MBM6912514.1"/>
    <property type="molecule type" value="Genomic_DNA"/>
</dbReference>
<dbReference type="PROSITE" id="PS00201">
    <property type="entry name" value="FLAVODOXIN"/>
    <property type="match status" value="1"/>
</dbReference>
<evidence type="ECO:0000259" key="2">
    <source>
        <dbReference type="PROSITE" id="PS50902"/>
    </source>
</evidence>
<reference evidence="3 4" key="1">
    <citation type="journal article" date="2021" name="Sci. Rep.">
        <title>The distribution of antibiotic resistance genes in chicken gut microbiota commensals.</title>
        <authorList>
            <person name="Juricova H."/>
            <person name="Matiasovicova J."/>
            <person name="Kubasova T."/>
            <person name="Cejkova D."/>
            <person name="Rychlik I."/>
        </authorList>
    </citation>
    <scope>NUCLEOTIDE SEQUENCE [LARGE SCALE GENOMIC DNA]</scope>
    <source>
        <strain evidence="3 4">An537</strain>
    </source>
</reference>
<dbReference type="InterPro" id="IPR001226">
    <property type="entry name" value="Flavodoxin_CS"/>
</dbReference>
<dbReference type="InterPro" id="IPR008254">
    <property type="entry name" value="Flavodoxin/NO_synth"/>
</dbReference>
<dbReference type="RefSeq" id="WP_051245907.1">
    <property type="nucleotide sequence ID" value="NZ_JACJLA010000005.1"/>
</dbReference>
<dbReference type="SUPFAM" id="SSF52218">
    <property type="entry name" value="Flavoproteins"/>
    <property type="match status" value="1"/>
</dbReference>
<name>A0ABS2GH96_9FIRM</name>
<dbReference type="Gene3D" id="3.40.50.360">
    <property type="match status" value="1"/>
</dbReference>
<dbReference type="PANTHER" id="PTHR39201:SF1">
    <property type="entry name" value="FLAVODOXIN-LIKE DOMAIN-CONTAINING PROTEIN"/>
    <property type="match status" value="1"/>
</dbReference>
<feature type="domain" description="Flavodoxin-like" evidence="2">
    <location>
        <begin position="38"/>
        <end position="170"/>
    </location>
</feature>
<gene>
    <name evidence="3" type="ORF">H6A01_04125</name>
</gene>
<keyword evidence="4" id="KW-1185">Reference proteome</keyword>
<dbReference type="PANTHER" id="PTHR39201">
    <property type="entry name" value="EXPORTED PROTEIN-RELATED"/>
    <property type="match status" value="1"/>
</dbReference>
<dbReference type="Proteomes" id="UP000707138">
    <property type="component" value="Unassembled WGS sequence"/>
</dbReference>
<proteinExistence type="predicted"/>
<evidence type="ECO:0000313" key="4">
    <source>
        <dbReference type="Proteomes" id="UP000707138"/>
    </source>
</evidence>
<feature type="chain" id="PRO_5045953189" description="Flavodoxin-like domain-containing protein" evidence="1">
    <location>
        <begin position="20"/>
        <end position="170"/>
    </location>
</feature>
<evidence type="ECO:0000313" key="3">
    <source>
        <dbReference type="EMBL" id="MBM6912514.1"/>
    </source>
</evidence>
<accession>A0ABS2GH96</accession>
<dbReference type="PROSITE" id="PS50902">
    <property type="entry name" value="FLAVODOXIN_LIKE"/>
    <property type="match status" value="1"/>
</dbReference>
<keyword evidence="1" id="KW-0732">Signal</keyword>
<protein>
    <recommendedName>
        <fullName evidence="2">Flavodoxin-like domain-containing protein</fullName>
    </recommendedName>
</protein>
<comment type="caution">
    <text evidence="3">The sequence shown here is derived from an EMBL/GenBank/DDBJ whole genome shotgun (WGS) entry which is preliminary data.</text>
</comment>
<dbReference type="Pfam" id="PF12682">
    <property type="entry name" value="Flavodoxin_4"/>
    <property type="match status" value="1"/>
</dbReference>
<feature type="signal peptide" evidence="1">
    <location>
        <begin position="1"/>
        <end position="19"/>
    </location>
</feature>
<sequence length="170" mass="18641">MYYVALVLMLVTGCGSGNGGATEATGTTATTMTPQGKALVVYYSWSGHTKEMAEAIQANTGADIYRIEPKEPYTNDYDTLVRLAKEERSEGKRPAMAKAAPDLQGYDTVYLGFPNWWGDMSMLLYTFLDSVDLSGKKVVVFAPAGVVVSRILSIQLSGWNRMQRLSKAFM</sequence>
<organism evidence="3 4">
    <name type="scientific">Veillonella magna</name>
    <dbReference type="NCBI Taxonomy" id="464322"/>
    <lineage>
        <taxon>Bacteria</taxon>
        <taxon>Bacillati</taxon>
        <taxon>Bacillota</taxon>
        <taxon>Negativicutes</taxon>
        <taxon>Veillonellales</taxon>
        <taxon>Veillonellaceae</taxon>
        <taxon>Veillonella</taxon>
    </lineage>
</organism>
<dbReference type="InterPro" id="IPR029039">
    <property type="entry name" value="Flavoprotein-like_sf"/>
</dbReference>